<dbReference type="PANTHER" id="PTHR18895:SF74">
    <property type="entry name" value="MTRF1L RELEASE FACTOR GLUTAMINE METHYLTRANSFERASE"/>
    <property type="match status" value="1"/>
</dbReference>
<dbReference type="GO" id="GO:0032259">
    <property type="term" value="P:methylation"/>
    <property type="evidence" value="ECO:0007669"/>
    <property type="project" value="UniProtKB-KW"/>
</dbReference>
<dbReference type="InterPro" id="IPR040758">
    <property type="entry name" value="PrmC_N"/>
</dbReference>
<comment type="catalytic activity">
    <reaction evidence="1">
        <text>guanosine(10) in tRNA + S-adenosyl-L-methionine = N(2)-methylguanosine(10) in tRNA + S-adenosyl-L-homocysteine + H(+)</text>
        <dbReference type="Rhea" id="RHEA:43128"/>
        <dbReference type="Rhea" id="RHEA-COMP:10355"/>
        <dbReference type="Rhea" id="RHEA-COMP:10357"/>
        <dbReference type="ChEBI" id="CHEBI:15378"/>
        <dbReference type="ChEBI" id="CHEBI:57856"/>
        <dbReference type="ChEBI" id="CHEBI:59789"/>
        <dbReference type="ChEBI" id="CHEBI:74269"/>
        <dbReference type="ChEBI" id="CHEBI:74481"/>
        <dbReference type="EC" id="2.1.1.214"/>
    </reaction>
    <physiologicalReaction direction="left-to-right" evidence="1">
        <dbReference type="Rhea" id="RHEA:43129"/>
    </physiologicalReaction>
</comment>
<dbReference type="InterPro" id="IPR029063">
    <property type="entry name" value="SAM-dependent_MTases_sf"/>
</dbReference>
<dbReference type="InterPro" id="IPR000241">
    <property type="entry name" value="RlmKL-like_Mtase"/>
</dbReference>
<dbReference type="OrthoDB" id="269872at2759"/>
<reference evidence="8" key="1">
    <citation type="submission" date="2023-01" db="EMBL/GenBank/DDBJ databases">
        <title>Genome assembly of the deep-sea coral Lophelia pertusa.</title>
        <authorList>
            <person name="Herrera S."/>
            <person name="Cordes E."/>
        </authorList>
    </citation>
    <scope>NUCLEOTIDE SEQUENCE</scope>
    <source>
        <strain evidence="8">USNM1676648</strain>
        <tissue evidence="8">Polyp</tissue>
    </source>
</reference>
<comment type="subunit">
    <text evidence="3">Part of the heterodimeric TRMT11-TRM112 methyltransferase complex; this complex forms an active tRNA methyltransferase, where TRMT112 acts as an activator of the catalytic subunit TRMT11.</text>
</comment>
<dbReference type="GO" id="GO:0043527">
    <property type="term" value="C:tRNA methyltransferase complex"/>
    <property type="evidence" value="ECO:0007669"/>
    <property type="project" value="UniProtKB-ARBA"/>
</dbReference>
<evidence type="ECO:0000256" key="2">
    <source>
        <dbReference type="ARBA" id="ARBA00056270"/>
    </source>
</evidence>
<keyword evidence="8" id="KW-0808">Transferase</keyword>
<evidence type="ECO:0000259" key="7">
    <source>
        <dbReference type="Pfam" id="PF17827"/>
    </source>
</evidence>
<evidence type="ECO:0000313" key="8">
    <source>
        <dbReference type="EMBL" id="KAJ7377588.1"/>
    </source>
</evidence>
<dbReference type="CDD" id="cd02440">
    <property type="entry name" value="AdoMet_MTases"/>
    <property type="match status" value="1"/>
</dbReference>
<dbReference type="Gene3D" id="3.40.50.150">
    <property type="entry name" value="Vaccinia Virus protein VP39"/>
    <property type="match status" value="1"/>
</dbReference>
<evidence type="ECO:0000259" key="6">
    <source>
        <dbReference type="Pfam" id="PF01170"/>
    </source>
</evidence>
<evidence type="ECO:0000313" key="9">
    <source>
        <dbReference type="Proteomes" id="UP001163046"/>
    </source>
</evidence>
<protein>
    <recommendedName>
        <fullName evidence="4">tRNA (guanine(10)-N(2))-methyltransferase TRMT11</fullName>
    </recommendedName>
    <alternativeName>
        <fullName evidence="5">tRNA methyltransferase 11 homolog</fullName>
    </alternativeName>
</protein>
<proteinExistence type="predicted"/>
<dbReference type="InterPro" id="IPR050320">
    <property type="entry name" value="N5-glutamine_MTase"/>
</dbReference>
<dbReference type="PANTHER" id="PTHR18895">
    <property type="entry name" value="HEMK METHYLTRANSFERASE"/>
    <property type="match status" value="1"/>
</dbReference>
<accession>A0A9W9ZBL5</accession>
<evidence type="ECO:0000256" key="5">
    <source>
        <dbReference type="ARBA" id="ARBA00075308"/>
    </source>
</evidence>
<dbReference type="AlphaFoldDB" id="A0A9W9ZBL5"/>
<comment type="caution">
    <text evidence="8">The sequence shown here is derived from an EMBL/GenBank/DDBJ whole genome shotgun (WGS) entry which is preliminary data.</text>
</comment>
<feature type="domain" description="Release factor glutamine methyltransferase N-terminal" evidence="7">
    <location>
        <begin position="55"/>
        <end position="123"/>
    </location>
</feature>
<evidence type="ECO:0000256" key="4">
    <source>
        <dbReference type="ARBA" id="ARBA00067484"/>
    </source>
</evidence>
<dbReference type="GO" id="GO:0160102">
    <property type="term" value="F:tRNA (guanine(10)-N2)-methyltransferase activity"/>
    <property type="evidence" value="ECO:0007669"/>
    <property type="project" value="UniProtKB-EC"/>
</dbReference>
<organism evidence="8 9">
    <name type="scientific">Desmophyllum pertusum</name>
    <dbReference type="NCBI Taxonomy" id="174260"/>
    <lineage>
        <taxon>Eukaryota</taxon>
        <taxon>Metazoa</taxon>
        <taxon>Cnidaria</taxon>
        <taxon>Anthozoa</taxon>
        <taxon>Hexacorallia</taxon>
        <taxon>Scleractinia</taxon>
        <taxon>Caryophylliina</taxon>
        <taxon>Caryophylliidae</taxon>
        <taxon>Desmophyllum</taxon>
    </lineage>
</organism>
<dbReference type="Gene3D" id="1.10.8.10">
    <property type="entry name" value="DNA helicase RuvA subunit, C-terminal domain"/>
    <property type="match status" value="1"/>
</dbReference>
<dbReference type="EMBL" id="MU826376">
    <property type="protein sequence ID" value="KAJ7377588.1"/>
    <property type="molecule type" value="Genomic_DNA"/>
</dbReference>
<dbReference type="Pfam" id="PF01170">
    <property type="entry name" value="UPF0020"/>
    <property type="match status" value="1"/>
</dbReference>
<dbReference type="InterPro" id="IPR002052">
    <property type="entry name" value="DNA_methylase_N6_adenine_CS"/>
</dbReference>
<dbReference type="Proteomes" id="UP001163046">
    <property type="component" value="Unassembled WGS sequence"/>
</dbReference>
<keyword evidence="8" id="KW-0489">Methyltransferase</keyword>
<feature type="domain" description="Ribosomal RNA large subunit methyltransferase K/L-like methyltransferase" evidence="6">
    <location>
        <begin position="173"/>
        <end position="302"/>
    </location>
</feature>
<comment type="function">
    <text evidence="2">Catalytic subunit of the TRMT11-TRM112 methyltransferase complex, that specifically mediates the S-adenosyl-L-methionine-dependent N(2)-methylation of guanosine nucleotide at position 10 (m2G10) in tRNAs. This is one of the major tRNA (guanine-N(2))-methyltransferases.</text>
</comment>
<dbReference type="GO" id="GO:0005739">
    <property type="term" value="C:mitochondrion"/>
    <property type="evidence" value="ECO:0007669"/>
    <property type="project" value="TreeGrafter"/>
</dbReference>
<dbReference type="PROSITE" id="PS00092">
    <property type="entry name" value="N6_MTASE"/>
    <property type="match status" value="1"/>
</dbReference>
<evidence type="ECO:0000256" key="1">
    <source>
        <dbReference type="ARBA" id="ARBA00050985"/>
    </source>
</evidence>
<dbReference type="GO" id="GO:0003676">
    <property type="term" value="F:nucleic acid binding"/>
    <property type="evidence" value="ECO:0007669"/>
    <property type="project" value="InterPro"/>
</dbReference>
<name>A0A9W9ZBL5_9CNID</name>
<sequence>MSLRTALPALCGYRRIRLTNSYVRSQKCSSYAHFQSCSADVNNIDSQNVKAITNTWIRRLQEESVPEADLSVKFITEHVLGKERTRDCDGKENDQNLTKEEARKINELCLQRLQRVPVQYIIGEWEFRYLTLKMMPPVFIPRPETEELVDVVAKHHSLADSKSDKFSFLEVGCGSGAICIKVMQRTIKCRMKRSQVFRNALCDDKAAQNSCLAFFILKFKDLIYFHSYFINFYLLDDASAFIAAATTCVAIDKNEVAVSLTRENANRCNVSDRIVLHRTDVRSVLPLLGSTKFDAIISNPPYIPEQDMALLQPEISRHEDAQALYGGRDGLDVVKDILRVSPAILKPNRLSSVWLEVDISHPELIDQWINSHDLGLKYSATFNDFTQRPRFCHIIRK</sequence>
<dbReference type="Pfam" id="PF17827">
    <property type="entry name" value="PrmC_N"/>
    <property type="match status" value="1"/>
</dbReference>
<evidence type="ECO:0000256" key="3">
    <source>
        <dbReference type="ARBA" id="ARBA00065434"/>
    </source>
</evidence>
<keyword evidence="9" id="KW-1185">Reference proteome</keyword>
<dbReference type="SUPFAM" id="SSF53335">
    <property type="entry name" value="S-adenosyl-L-methionine-dependent methyltransferases"/>
    <property type="match status" value="1"/>
</dbReference>
<gene>
    <name evidence="8" type="primary">HEMK1</name>
    <name evidence="8" type="ORF">OS493_028147</name>
</gene>